<evidence type="ECO:0000313" key="4">
    <source>
        <dbReference type="Proteomes" id="UP001235712"/>
    </source>
</evidence>
<sequence length="86" mass="9599">MTNSPIPTLLTPQAVADIFGETKKTVIERARHGEIGCYRWGREIRFSPEHVAEYLASHEAKVGRPSEVGRKPRVSARAEAELRKSA</sequence>
<evidence type="ECO:0000313" key="3">
    <source>
        <dbReference type="EMBL" id="MDP9825189.1"/>
    </source>
</evidence>
<protein>
    <submittedName>
        <fullName evidence="3">Excisionase family DNA binding protein</fullName>
    </submittedName>
</protein>
<comment type="caution">
    <text evidence="3">The sequence shown here is derived from an EMBL/GenBank/DDBJ whole genome shotgun (WGS) entry which is preliminary data.</text>
</comment>
<dbReference type="Proteomes" id="UP001235712">
    <property type="component" value="Unassembled WGS sequence"/>
</dbReference>
<feature type="domain" description="Helix-turn-helix" evidence="2">
    <location>
        <begin position="9"/>
        <end position="58"/>
    </location>
</feature>
<keyword evidence="4" id="KW-1185">Reference proteome</keyword>
<evidence type="ECO:0000256" key="1">
    <source>
        <dbReference type="SAM" id="MobiDB-lite"/>
    </source>
</evidence>
<name>A0ABT9NXP4_9ACTN</name>
<reference evidence="3 4" key="1">
    <citation type="submission" date="2023-07" db="EMBL/GenBank/DDBJ databases">
        <title>Sequencing the genomes of 1000 actinobacteria strains.</title>
        <authorList>
            <person name="Klenk H.-P."/>
        </authorList>
    </citation>
    <scope>NUCLEOTIDE SEQUENCE [LARGE SCALE GENOMIC DNA]</scope>
    <source>
        <strain evidence="3 4">DSM 44388</strain>
    </source>
</reference>
<evidence type="ECO:0000259" key="2">
    <source>
        <dbReference type="Pfam" id="PF12728"/>
    </source>
</evidence>
<gene>
    <name evidence="3" type="ORF">J2S57_000938</name>
</gene>
<feature type="region of interest" description="Disordered" evidence="1">
    <location>
        <begin position="61"/>
        <end position="86"/>
    </location>
</feature>
<dbReference type="Pfam" id="PF12728">
    <property type="entry name" value="HTH_17"/>
    <property type="match status" value="1"/>
</dbReference>
<proteinExistence type="predicted"/>
<dbReference type="InterPro" id="IPR041657">
    <property type="entry name" value="HTH_17"/>
</dbReference>
<accession>A0ABT9NXP4</accession>
<dbReference type="EMBL" id="JAUSQZ010000001">
    <property type="protein sequence ID" value="MDP9825189.1"/>
    <property type="molecule type" value="Genomic_DNA"/>
</dbReference>
<organism evidence="3 4">
    <name type="scientific">Kineosporia succinea</name>
    <dbReference type="NCBI Taxonomy" id="84632"/>
    <lineage>
        <taxon>Bacteria</taxon>
        <taxon>Bacillati</taxon>
        <taxon>Actinomycetota</taxon>
        <taxon>Actinomycetes</taxon>
        <taxon>Kineosporiales</taxon>
        <taxon>Kineosporiaceae</taxon>
        <taxon>Kineosporia</taxon>
    </lineage>
</organism>
<dbReference type="RefSeq" id="WP_307238719.1">
    <property type="nucleotide sequence ID" value="NZ_JAUSQZ010000001.1"/>
</dbReference>